<dbReference type="VEuPathDB" id="FungiDB:RhiirFUN_020207"/>
<gene>
    <name evidence="2" type="ORF">RhiirC2_869495</name>
</gene>
<dbReference type="Proteomes" id="UP000233469">
    <property type="component" value="Unassembled WGS sequence"/>
</dbReference>
<reference evidence="2 3" key="2">
    <citation type="submission" date="2017-10" db="EMBL/GenBank/DDBJ databases">
        <title>Extensive intraspecific genome diversity in a model arbuscular mycorrhizal fungus.</title>
        <authorList>
            <person name="Chen E.C.H."/>
            <person name="Morin E."/>
            <person name="Baudet D."/>
            <person name="Noel J."/>
            <person name="Ndikumana S."/>
            <person name="Charron P."/>
            <person name="St-Onge C."/>
            <person name="Giorgi J."/>
            <person name="Grigoriev I.V."/>
            <person name="Roux C."/>
            <person name="Martin F.M."/>
            <person name="Corradi N."/>
        </authorList>
    </citation>
    <scope>NUCLEOTIDE SEQUENCE [LARGE SCALE GENOMIC DNA]</scope>
    <source>
        <strain evidence="2 3">C2</strain>
    </source>
</reference>
<keyword evidence="1" id="KW-0812">Transmembrane</keyword>
<name>A0A2N1MQV2_9GLOM</name>
<evidence type="ECO:0000313" key="3">
    <source>
        <dbReference type="Proteomes" id="UP000233469"/>
    </source>
</evidence>
<protein>
    <submittedName>
        <fullName evidence="2">Uncharacterized protein</fullName>
    </submittedName>
</protein>
<feature type="transmembrane region" description="Helical" evidence="1">
    <location>
        <begin position="292"/>
        <end position="318"/>
    </location>
</feature>
<keyword evidence="1" id="KW-0472">Membrane</keyword>
<sequence>MDEDDVIQVDEESENEEIDDSSFSIFYTDDNNTNINNISKKRRICIGLQSLQISNYIKQTPVQFGSSRRVEKDSNLKNHLHNLDLRDIWNLLNNESENQIDNTWVTLADKAMKGAFNDVPVFKGLCEVMNDAAEKKLKNKGKQNMKYSEEFTNFLIILGSFSSRALDLFQQNLEGRSLQSIRQLRRNNEDCLTNPDLCYEIVARFKRLIEAINYDGPVVATLVKINTIRNGLNGSFRTAISVKVLHEPNARGAEGMVSSFGMATSKNARGAEGTVSSFRTVIMNRDKWISDILVMGIVYVSVQLLFRLWIGIGVGIQIPGW</sequence>
<reference evidence="2 3" key="1">
    <citation type="submission" date="2016-04" db="EMBL/GenBank/DDBJ databases">
        <title>Genome analyses suggest a sexual origin of heterokaryosis in a supposedly ancient asexual fungus.</title>
        <authorList>
            <person name="Ropars J."/>
            <person name="Sedzielewska K."/>
            <person name="Noel J."/>
            <person name="Charron P."/>
            <person name="Farinelli L."/>
            <person name="Marton T."/>
            <person name="Kruger M."/>
            <person name="Pelin A."/>
            <person name="Brachmann A."/>
            <person name="Corradi N."/>
        </authorList>
    </citation>
    <scope>NUCLEOTIDE SEQUENCE [LARGE SCALE GENOMIC DNA]</scope>
    <source>
        <strain evidence="2 3">C2</strain>
    </source>
</reference>
<keyword evidence="1" id="KW-1133">Transmembrane helix</keyword>
<evidence type="ECO:0000256" key="1">
    <source>
        <dbReference type="SAM" id="Phobius"/>
    </source>
</evidence>
<accession>A0A2N1MQV2</accession>
<organism evidence="2 3">
    <name type="scientific">Rhizophagus irregularis</name>
    <dbReference type="NCBI Taxonomy" id="588596"/>
    <lineage>
        <taxon>Eukaryota</taxon>
        <taxon>Fungi</taxon>
        <taxon>Fungi incertae sedis</taxon>
        <taxon>Mucoromycota</taxon>
        <taxon>Glomeromycotina</taxon>
        <taxon>Glomeromycetes</taxon>
        <taxon>Glomerales</taxon>
        <taxon>Glomeraceae</taxon>
        <taxon>Rhizophagus</taxon>
    </lineage>
</organism>
<proteinExistence type="predicted"/>
<dbReference type="VEuPathDB" id="FungiDB:FUN_019589"/>
<evidence type="ECO:0000313" key="2">
    <source>
        <dbReference type="EMBL" id="PKK64011.1"/>
    </source>
</evidence>
<comment type="caution">
    <text evidence="2">The sequence shown here is derived from an EMBL/GenBank/DDBJ whole genome shotgun (WGS) entry which is preliminary data.</text>
</comment>
<dbReference type="EMBL" id="LLXL01001525">
    <property type="protein sequence ID" value="PKK64011.1"/>
    <property type="molecule type" value="Genomic_DNA"/>
</dbReference>
<dbReference type="AlphaFoldDB" id="A0A2N1MQV2"/>
<dbReference type="VEuPathDB" id="FungiDB:RhiirA1_400032"/>